<evidence type="ECO:0000256" key="1">
    <source>
        <dbReference type="SAM" id="MobiDB-lite"/>
    </source>
</evidence>
<reference evidence="2 3" key="1">
    <citation type="submission" date="2023-02" db="EMBL/GenBank/DDBJ databases">
        <title>LHISI_Scaffold_Assembly.</title>
        <authorList>
            <person name="Stuart O.P."/>
            <person name="Cleave R."/>
            <person name="Magrath M.J.L."/>
            <person name="Mikheyev A.S."/>
        </authorList>
    </citation>
    <scope>NUCLEOTIDE SEQUENCE [LARGE SCALE GENOMIC DNA]</scope>
    <source>
        <strain evidence="2">Daus_M_001</strain>
        <tissue evidence="2">Leg muscle</tissue>
    </source>
</reference>
<accession>A0ABQ9G331</accession>
<feature type="region of interest" description="Disordered" evidence="1">
    <location>
        <begin position="1"/>
        <end position="21"/>
    </location>
</feature>
<name>A0ABQ9G331_9NEOP</name>
<keyword evidence="3" id="KW-1185">Reference proteome</keyword>
<evidence type="ECO:0000313" key="2">
    <source>
        <dbReference type="EMBL" id="KAJ8866887.1"/>
    </source>
</evidence>
<organism evidence="2 3">
    <name type="scientific">Dryococelus australis</name>
    <dbReference type="NCBI Taxonomy" id="614101"/>
    <lineage>
        <taxon>Eukaryota</taxon>
        <taxon>Metazoa</taxon>
        <taxon>Ecdysozoa</taxon>
        <taxon>Arthropoda</taxon>
        <taxon>Hexapoda</taxon>
        <taxon>Insecta</taxon>
        <taxon>Pterygota</taxon>
        <taxon>Neoptera</taxon>
        <taxon>Polyneoptera</taxon>
        <taxon>Phasmatodea</taxon>
        <taxon>Verophasmatodea</taxon>
        <taxon>Anareolatae</taxon>
        <taxon>Phasmatidae</taxon>
        <taxon>Eurycanthinae</taxon>
        <taxon>Dryococelus</taxon>
    </lineage>
</organism>
<proteinExistence type="predicted"/>
<gene>
    <name evidence="2" type="ORF">PR048_032749</name>
</gene>
<dbReference type="Proteomes" id="UP001159363">
    <property type="component" value="Chromosome 15"/>
</dbReference>
<evidence type="ECO:0000313" key="3">
    <source>
        <dbReference type="Proteomes" id="UP001159363"/>
    </source>
</evidence>
<protein>
    <submittedName>
        <fullName evidence="2">Uncharacterized protein</fullName>
    </submittedName>
</protein>
<comment type="caution">
    <text evidence="2">The sequence shown here is derived from an EMBL/GenBank/DDBJ whole genome shotgun (WGS) entry which is preliminary data.</text>
</comment>
<dbReference type="EMBL" id="JARBHB010000016">
    <property type="protein sequence ID" value="KAJ8866887.1"/>
    <property type="molecule type" value="Genomic_DNA"/>
</dbReference>
<sequence length="596" mass="68349">MFRGRVPAKGRESESKQCQKRVSMKTPSPAYGTMYKTCCETCEETWNQCCTCEDWARNECAGVESAVCFVRDLHCEEIMCPWLPEEYHDSAKRADKLLTYPPPPPRRTGFTPDFRKWESCRTMPLAGRIISGISRFPALSFRRCSILTSFLSRRLRVSDAMPPSPSHLASYLVASLAGDKSGRRSGEKGNPRAPKKNRRGWNRALKLRFPLQSSQPGQPHLRKRLLHEDILLSFELFGGVFLVYIKMKTSISSLFLPRCKGVFRMILSEFLRNLGLALSFATYHASENNTDATLKSHWHMQHDESTARQLSVLGVKTMARVIHAWCRPYCSCAYLPRTREKGCRVNAAASFAEWSQELIFSQLLQIVSEAETRQRIALLHRHPFSRYTHTHTHIHTSNQPFPCVDVTNHARPFPFGARRANHDAWSSIWEFPVPEPRISNAAFNLLRLRLPGDSPPPPQWEPYDRVPRRSYAQGRAVFALWSSAAQIRSATVGPHYARRKSTHLTKDLWLCFSPTTVQAERSLQTVHVSQESRHWKATDCDKVFRSQFFCLSPIRIPHVLWRNICALKAFSYNRSKRKDFGDWQKNPAPAADSKTE</sequence>